<sequence length="426" mass="48307">MNITMLRHKLLLLCASFFVMQVRAAPGAVISIDSCYARSAIHYPLSKQYRMLTQSGNWQLDQAAKGYLPQLLLAGQATHQSAVTQLPVDIPNLHIPTLDKTQYRVYGEVSQSLTGFHTVGTQRDLIRDNTEMELQKNRVELYKVKDRVNNLYFGVLLTDAQLAQNALYKQDILAGLDKANTAFEAGTILKSDVDQLKVELLKADQKNTELRANRVAYLGMLSELTGLVLDTDTRLIVPAAPATTATEITRPELKLYELQHAYLRRQEQSVNDKLLPNLSLFLQSGLGRPGLNMLDNQTKAYYIGGVRLNWTFSNYYTAGKEKKLLRLNRDMTEVQKETFLMNTRISRQQYNAEIMKLEQMLAGDEQIIALREDILVQFKAQLTYGTTTVTDYITQANAADQARQLYQLHNLQLTLAKYNYKNISGE</sequence>
<evidence type="ECO:0000256" key="6">
    <source>
        <dbReference type="SAM" id="Coils"/>
    </source>
</evidence>
<comment type="subcellular location">
    <subcellularLocation>
        <location evidence="1">Cell outer membrane</location>
    </subcellularLocation>
</comment>
<dbReference type="PANTHER" id="PTHR30026:SF20">
    <property type="entry name" value="OUTER MEMBRANE PROTEIN TOLC"/>
    <property type="match status" value="1"/>
</dbReference>
<reference evidence="9" key="1">
    <citation type="journal article" date="2019" name="Int. J. Syst. Evol. Microbiol.">
        <title>The Global Catalogue of Microorganisms (GCM) 10K type strain sequencing project: providing services to taxonomists for standard genome sequencing and annotation.</title>
        <authorList>
            <consortium name="The Broad Institute Genomics Platform"/>
            <consortium name="The Broad Institute Genome Sequencing Center for Infectious Disease"/>
            <person name="Wu L."/>
            <person name="Ma J."/>
        </authorList>
    </citation>
    <scope>NUCLEOTIDE SEQUENCE [LARGE SCALE GENOMIC DNA]</scope>
    <source>
        <strain evidence="9">JCM 31921</strain>
    </source>
</reference>
<keyword evidence="9" id="KW-1185">Reference proteome</keyword>
<dbReference type="PANTHER" id="PTHR30026">
    <property type="entry name" value="OUTER MEMBRANE PROTEIN TOLC"/>
    <property type="match status" value="1"/>
</dbReference>
<evidence type="ECO:0000256" key="2">
    <source>
        <dbReference type="ARBA" id="ARBA00022452"/>
    </source>
</evidence>
<name>A0ABP8MRL4_9BACT</name>
<keyword evidence="4" id="KW-0472">Membrane</keyword>
<dbReference type="SUPFAM" id="SSF56954">
    <property type="entry name" value="Outer membrane efflux proteins (OEP)"/>
    <property type="match status" value="1"/>
</dbReference>
<dbReference type="Proteomes" id="UP001501410">
    <property type="component" value="Unassembled WGS sequence"/>
</dbReference>
<dbReference type="Gene3D" id="1.20.1600.10">
    <property type="entry name" value="Outer membrane efflux proteins (OEP)"/>
    <property type="match status" value="1"/>
</dbReference>
<evidence type="ECO:0000256" key="5">
    <source>
        <dbReference type="ARBA" id="ARBA00023237"/>
    </source>
</evidence>
<organism evidence="8 9">
    <name type="scientific">Rurimicrobium arvi</name>
    <dbReference type="NCBI Taxonomy" id="2049916"/>
    <lineage>
        <taxon>Bacteria</taxon>
        <taxon>Pseudomonadati</taxon>
        <taxon>Bacteroidota</taxon>
        <taxon>Chitinophagia</taxon>
        <taxon>Chitinophagales</taxon>
        <taxon>Chitinophagaceae</taxon>
        <taxon>Rurimicrobium</taxon>
    </lineage>
</organism>
<keyword evidence="3" id="KW-0812">Transmembrane</keyword>
<evidence type="ECO:0000313" key="8">
    <source>
        <dbReference type="EMBL" id="GAA4454222.1"/>
    </source>
</evidence>
<proteinExistence type="predicted"/>
<evidence type="ECO:0000256" key="7">
    <source>
        <dbReference type="SAM" id="SignalP"/>
    </source>
</evidence>
<feature type="coiled-coil region" evidence="6">
    <location>
        <begin position="340"/>
        <end position="367"/>
    </location>
</feature>
<gene>
    <name evidence="8" type="ORF">GCM10023092_15910</name>
</gene>
<evidence type="ECO:0000256" key="1">
    <source>
        <dbReference type="ARBA" id="ARBA00004442"/>
    </source>
</evidence>
<keyword evidence="5" id="KW-0998">Cell outer membrane</keyword>
<feature type="chain" id="PRO_5047241110" evidence="7">
    <location>
        <begin position="25"/>
        <end position="426"/>
    </location>
</feature>
<evidence type="ECO:0000256" key="4">
    <source>
        <dbReference type="ARBA" id="ARBA00023136"/>
    </source>
</evidence>
<keyword evidence="2" id="KW-1134">Transmembrane beta strand</keyword>
<accession>A0ABP8MRL4</accession>
<dbReference type="InterPro" id="IPR051906">
    <property type="entry name" value="TolC-like"/>
</dbReference>
<evidence type="ECO:0000256" key="3">
    <source>
        <dbReference type="ARBA" id="ARBA00022692"/>
    </source>
</evidence>
<evidence type="ECO:0000313" key="9">
    <source>
        <dbReference type="Proteomes" id="UP001501410"/>
    </source>
</evidence>
<dbReference type="EMBL" id="BAABEZ010000022">
    <property type="protein sequence ID" value="GAA4454222.1"/>
    <property type="molecule type" value="Genomic_DNA"/>
</dbReference>
<protein>
    <submittedName>
        <fullName evidence="8">TolC family protein</fullName>
    </submittedName>
</protein>
<feature type="signal peptide" evidence="7">
    <location>
        <begin position="1"/>
        <end position="24"/>
    </location>
</feature>
<comment type="caution">
    <text evidence="8">The sequence shown here is derived from an EMBL/GenBank/DDBJ whole genome shotgun (WGS) entry which is preliminary data.</text>
</comment>
<keyword evidence="6" id="KW-0175">Coiled coil</keyword>
<keyword evidence="7" id="KW-0732">Signal</keyword>